<feature type="compositionally biased region" description="Polar residues" evidence="6">
    <location>
        <begin position="228"/>
        <end position="246"/>
    </location>
</feature>
<evidence type="ECO:0000256" key="5">
    <source>
        <dbReference type="SAM" id="Coils"/>
    </source>
</evidence>
<evidence type="ECO:0000313" key="9">
    <source>
        <dbReference type="Proteomes" id="UP000749559"/>
    </source>
</evidence>
<dbReference type="SMART" id="SM00360">
    <property type="entry name" value="RRM"/>
    <property type="match status" value="1"/>
</dbReference>
<dbReference type="InterPro" id="IPR035979">
    <property type="entry name" value="RBD_domain_sf"/>
</dbReference>
<dbReference type="PANTHER" id="PTHR48029">
    <property type="entry name" value="NUCLEOLAR PROTEIN 8"/>
    <property type="match status" value="1"/>
</dbReference>
<feature type="region of interest" description="Disordered" evidence="6">
    <location>
        <begin position="1182"/>
        <end position="1209"/>
    </location>
</feature>
<evidence type="ECO:0000313" key="8">
    <source>
        <dbReference type="EMBL" id="CAH1784302.1"/>
    </source>
</evidence>
<feature type="region of interest" description="Disordered" evidence="6">
    <location>
        <begin position="296"/>
        <end position="371"/>
    </location>
</feature>
<dbReference type="OrthoDB" id="21643at2759"/>
<dbReference type="Gene3D" id="3.30.70.330">
    <property type="match status" value="1"/>
</dbReference>
<comment type="subcellular location">
    <subcellularLocation>
        <location evidence="1">Nucleus</location>
        <location evidence="1">Nucleolus</location>
    </subcellularLocation>
</comment>
<feature type="compositionally biased region" description="Acidic residues" evidence="6">
    <location>
        <begin position="645"/>
        <end position="654"/>
    </location>
</feature>
<comment type="caution">
    <text evidence="8">The sequence shown here is derived from an EMBL/GenBank/DDBJ whole genome shotgun (WGS) entry which is preliminary data.</text>
</comment>
<feature type="region of interest" description="Disordered" evidence="6">
    <location>
        <begin position="429"/>
        <end position="654"/>
    </location>
</feature>
<feature type="compositionally biased region" description="Polar residues" evidence="6">
    <location>
        <begin position="618"/>
        <end position="627"/>
    </location>
</feature>
<feature type="compositionally biased region" description="Basic and acidic residues" evidence="6">
    <location>
        <begin position="825"/>
        <end position="834"/>
    </location>
</feature>
<dbReference type="InterPro" id="IPR000504">
    <property type="entry name" value="RRM_dom"/>
</dbReference>
<dbReference type="AlphaFoldDB" id="A0A8S4NW20"/>
<feature type="compositionally biased region" description="Basic and acidic residues" evidence="6">
    <location>
        <begin position="429"/>
        <end position="472"/>
    </location>
</feature>
<dbReference type="Pfam" id="PF00076">
    <property type="entry name" value="RRM_1"/>
    <property type="match status" value="1"/>
</dbReference>
<protein>
    <recommendedName>
        <fullName evidence="7">RRM domain-containing protein</fullName>
    </recommendedName>
</protein>
<organism evidence="8 9">
    <name type="scientific">Owenia fusiformis</name>
    <name type="common">Polychaete worm</name>
    <dbReference type="NCBI Taxonomy" id="6347"/>
    <lineage>
        <taxon>Eukaryota</taxon>
        <taxon>Metazoa</taxon>
        <taxon>Spiralia</taxon>
        <taxon>Lophotrochozoa</taxon>
        <taxon>Annelida</taxon>
        <taxon>Polychaeta</taxon>
        <taxon>Sedentaria</taxon>
        <taxon>Canalipalpata</taxon>
        <taxon>Sabellida</taxon>
        <taxon>Oweniida</taxon>
        <taxon>Oweniidae</taxon>
        <taxon>Owenia</taxon>
    </lineage>
</organism>
<feature type="compositionally biased region" description="Basic and acidic residues" evidence="6">
    <location>
        <begin position="1113"/>
        <end position="1123"/>
    </location>
</feature>
<feature type="region of interest" description="Disordered" evidence="6">
    <location>
        <begin position="749"/>
        <end position="869"/>
    </location>
</feature>
<accession>A0A8S4NW20</accession>
<feature type="compositionally biased region" description="Acidic residues" evidence="6">
    <location>
        <begin position="575"/>
        <end position="588"/>
    </location>
</feature>
<feature type="compositionally biased region" description="Basic and acidic residues" evidence="6">
    <location>
        <begin position="966"/>
        <end position="982"/>
    </location>
</feature>
<name>A0A8S4NW20_OWEFU</name>
<dbReference type="CDD" id="cd12226">
    <property type="entry name" value="RRM_NOL8"/>
    <property type="match status" value="1"/>
</dbReference>
<evidence type="ECO:0000256" key="6">
    <source>
        <dbReference type="SAM" id="MobiDB-lite"/>
    </source>
</evidence>
<keyword evidence="9" id="KW-1185">Reference proteome</keyword>
<keyword evidence="2 4" id="KW-0694">RNA-binding</keyword>
<feature type="compositionally biased region" description="Basic and acidic residues" evidence="6">
    <location>
        <begin position="356"/>
        <end position="367"/>
    </location>
</feature>
<feature type="region of interest" description="Disordered" evidence="6">
    <location>
        <begin position="955"/>
        <end position="1128"/>
    </location>
</feature>
<feature type="compositionally biased region" description="Basic and acidic residues" evidence="6">
    <location>
        <begin position="698"/>
        <end position="722"/>
    </location>
</feature>
<feature type="compositionally biased region" description="Polar residues" evidence="6">
    <location>
        <begin position="1026"/>
        <end position="1043"/>
    </location>
</feature>
<feature type="compositionally biased region" description="Basic and acidic residues" evidence="6">
    <location>
        <begin position="198"/>
        <end position="210"/>
    </location>
</feature>
<feature type="compositionally biased region" description="Acidic residues" evidence="6">
    <location>
        <begin position="596"/>
        <end position="614"/>
    </location>
</feature>
<proteinExistence type="predicted"/>
<gene>
    <name evidence="8" type="ORF">OFUS_LOCUS10526</name>
</gene>
<dbReference type="PROSITE" id="PS50102">
    <property type="entry name" value="RRM"/>
    <property type="match status" value="1"/>
</dbReference>
<feature type="region of interest" description="Disordered" evidence="6">
    <location>
        <begin position="681"/>
        <end position="722"/>
    </location>
</feature>
<keyword evidence="5" id="KW-0175">Coiled coil</keyword>
<dbReference type="PANTHER" id="PTHR48029:SF1">
    <property type="entry name" value="NUCLEOLAR PROTEIN 8"/>
    <property type="match status" value="1"/>
</dbReference>
<evidence type="ECO:0000256" key="1">
    <source>
        <dbReference type="ARBA" id="ARBA00004604"/>
    </source>
</evidence>
<evidence type="ECO:0000256" key="4">
    <source>
        <dbReference type="PROSITE-ProRule" id="PRU00176"/>
    </source>
</evidence>
<feature type="coiled-coil region" evidence="5">
    <location>
        <begin position="81"/>
        <end position="108"/>
    </location>
</feature>
<feature type="compositionally biased region" description="Acidic residues" evidence="6">
    <location>
        <begin position="543"/>
        <end position="566"/>
    </location>
</feature>
<evidence type="ECO:0000256" key="2">
    <source>
        <dbReference type="ARBA" id="ARBA00022884"/>
    </source>
</evidence>
<dbReference type="InterPro" id="IPR012677">
    <property type="entry name" value="Nucleotide-bd_a/b_plait_sf"/>
</dbReference>
<feature type="domain" description="RRM" evidence="7">
    <location>
        <begin position="8"/>
        <end position="89"/>
    </location>
</feature>
<dbReference type="Proteomes" id="UP000749559">
    <property type="component" value="Unassembled WGS sequence"/>
</dbReference>
<dbReference type="SUPFAM" id="SSF54928">
    <property type="entry name" value="RNA-binding domain, RBD"/>
    <property type="match status" value="1"/>
</dbReference>
<evidence type="ECO:0000259" key="7">
    <source>
        <dbReference type="PROSITE" id="PS50102"/>
    </source>
</evidence>
<dbReference type="InterPro" id="IPR034138">
    <property type="entry name" value="NOP8_RRM"/>
</dbReference>
<keyword evidence="3" id="KW-0539">Nucleus</keyword>
<feature type="compositionally biased region" description="Polar residues" evidence="6">
    <location>
        <begin position="1058"/>
        <end position="1096"/>
    </location>
</feature>
<dbReference type="GO" id="GO:0005730">
    <property type="term" value="C:nucleolus"/>
    <property type="evidence" value="ECO:0007669"/>
    <property type="project" value="UniProtKB-SubCell"/>
</dbReference>
<dbReference type="GO" id="GO:0003723">
    <property type="term" value="F:RNA binding"/>
    <property type="evidence" value="ECO:0007669"/>
    <property type="project" value="UniProtKB-UniRule"/>
</dbReference>
<feature type="compositionally biased region" description="Basic and acidic residues" evidence="6">
    <location>
        <begin position="759"/>
        <end position="783"/>
    </location>
</feature>
<sequence>MADTLTLQRLFIGGLYPDITSSQLEARFKMFGDIKSVSIQSKKGETPDQNKTFAYINLKTTDGNIKKCMSSYNNTKWKGNVMKIQIAKENFLDRLKQEREENNKVLKEPLEKTPDSDFKIKDFTVKGAKPGTPTDQEHWVIGKYGRVLPVLELKRRDRKKVVEIDPSKLCHAIKQFKEEDIEQGGVSEMTWQLEDKDSPMTKKRKGEFPKIKKQKKRKNQVVVDAQKTPESNNLSSTPSEKITTKVTATSSGLNSLTNLKNIKTKQLVETEIVPRLSEFEIVSLQEDLDKTAKKNVVEQVGKQKKGRNSERDSTGSADTDQVILKMKKKTRKRSDSTSSLTIPVGGPQPAKKKVKTQNEKNTIKSSEKQSQQTNLNILKWNTVDEFKSGIVDDVPHQRRTWQPRTYNSDSEDDFEKIIKGKIKIEDIENKMRKTVREDDSTNDNESSKLKSENEIEYHSSSESEQDNTERNNESNLKIGNKSRAHKKSTNEIVKPADQENLTKSSDEDTPLSEESIGENASSASGSDEANVNDNSGNLKTESAMEESEPPNEDEISVDSNVEDESSVDSNSSGNESDEEFEESDDESNDSASELVSESENDSGESEEESSESDNENSQPIKTETPQMKTKKVHENLASNKVITQLEEEDSGSDFEMFETAAMTTSKKKMSTEKMKEFVRNRKECEKLESSSDDSDSEVEMKNEIKPEVATEGMRKESKIETKPKIETELMKIESKSEANIKTVDGSKTKVPKITTNQTAEEKHALANQKRLDALKQKHKEMKEQQSAMKIALTSLDKQTSKAQHTKFDSDDDDDDDVTVQATAVKEADSGKSLDDPNVVKPKSKLSKEKKSLFDSDSESDSSDKEDAEMFKIRPEYEGEAGKKLIKLQSRFGNDSRFKLDERFIESDEDGDEGKLQDVAMETHDDNIDGKSEKERALEILSSVVGHVKVDRNTKSSLSSFSAPRFDPTKEEHQKFEIKRDVTTSKSKAARAKDKAALEAATEPEEEETLPEVSTEKYFEVQDNLKESIQQGQNTPFSFLSAFSSGGDAGDKDDEGNVTAASDSLMKDSSSTAEVESRQSGTTASTMLPWQSNPFSYDSSSDEDEDDATSANKVGDEQETKTESKTTTMTTTFFYFENDERLQDCHSYFHPVEDKDALKENWLEKRPDRVEAYRTRHKRAVRQVRVTRGRENQRGRGRGRGRGTPSRRSF</sequence>
<feature type="region of interest" description="Disordered" evidence="6">
    <location>
        <begin position="198"/>
        <end position="246"/>
    </location>
</feature>
<dbReference type="EMBL" id="CAIIXF020000005">
    <property type="protein sequence ID" value="CAH1784302.1"/>
    <property type="molecule type" value="Genomic_DNA"/>
</dbReference>
<evidence type="ECO:0000256" key="3">
    <source>
        <dbReference type="ARBA" id="ARBA00023242"/>
    </source>
</evidence>
<feature type="compositionally biased region" description="Basic and acidic residues" evidence="6">
    <location>
        <begin position="1013"/>
        <end position="1025"/>
    </location>
</feature>
<reference evidence="8" key="1">
    <citation type="submission" date="2022-03" db="EMBL/GenBank/DDBJ databases">
        <authorList>
            <person name="Martin C."/>
        </authorList>
    </citation>
    <scope>NUCLEOTIDE SEQUENCE</scope>
</reference>
<feature type="compositionally biased region" description="Polar residues" evidence="6">
    <location>
        <begin position="518"/>
        <end position="540"/>
    </location>
</feature>